<sequence length="132" mass="14702">MAKYQIFKHYRGTPEYIDFVPMDQWTPAEVDAHVQYMNDFADRLRESGEFVDSAALSPDGAFVRASGPDLSPEVRSPFPDSKDLVAGWMIIDVADWDRALALAAELSAAPGFQGAPINEWLEVRPYLGDDAH</sequence>
<evidence type="ECO:0000313" key="4">
    <source>
        <dbReference type="Proteomes" id="UP000595374"/>
    </source>
</evidence>
<dbReference type="InterPro" id="IPR011008">
    <property type="entry name" value="Dimeric_a/b-barrel"/>
</dbReference>
<evidence type="ECO:0000313" key="3">
    <source>
        <dbReference type="EMBL" id="QQB15701.1"/>
    </source>
</evidence>
<comment type="similarity">
    <text evidence="1">Belongs to the YciI family.</text>
</comment>
<feature type="domain" description="YCII-related" evidence="2">
    <location>
        <begin position="28"/>
        <end position="108"/>
    </location>
</feature>
<dbReference type="Pfam" id="PF03795">
    <property type="entry name" value="YCII"/>
    <property type="match status" value="1"/>
</dbReference>
<dbReference type="SUPFAM" id="SSF54909">
    <property type="entry name" value="Dimeric alpha+beta barrel"/>
    <property type="match status" value="1"/>
</dbReference>
<organism evidence="3 4">
    <name type="scientific">Brevibacterium casei</name>
    <dbReference type="NCBI Taxonomy" id="33889"/>
    <lineage>
        <taxon>Bacteria</taxon>
        <taxon>Bacillati</taxon>
        <taxon>Actinomycetota</taxon>
        <taxon>Actinomycetes</taxon>
        <taxon>Micrococcales</taxon>
        <taxon>Brevibacteriaceae</taxon>
        <taxon>Brevibacterium</taxon>
    </lineage>
</organism>
<reference evidence="3 4" key="1">
    <citation type="submission" date="2020-12" db="EMBL/GenBank/DDBJ databases">
        <title>FDA dAtabase for Regulatory Grade micrObial Sequences (FDA-ARGOS): Supporting development and validation of Infectious Disease Dx tests.</title>
        <authorList>
            <person name="Sproer C."/>
            <person name="Gronow S."/>
            <person name="Severitt S."/>
            <person name="Schroder I."/>
            <person name="Tallon L."/>
            <person name="Sadzewicz L."/>
            <person name="Zhao X."/>
            <person name="Boylan J."/>
            <person name="Ott S."/>
            <person name="Bowen H."/>
            <person name="Vavikolanu K."/>
            <person name="Mehta A."/>
            <person name="Aluvathingal J."/>
            <person name="Nadendla S."/>
            <person name="Lowell S."/>
            <person name="Myers T."/>
            <person name="Yan Y."/>
            <person name="Sichtig H."/>
        </authorList>
    </citation>
    <scope>NUCLEOTIDE SEQUENCE [LARGE SCALE GENOMIC DNA]</scope>
    <source>
        <strain evidence="3 4">FDAARGOS_990</strain>
    </source>
</reference>
<dbReference type="Proteomes" id="UP000595374">
    <property type="component" value="Chromosome"/>
</dbReference>
<dbReference type="Gene3D" id="3.30.70.1060">
    <property type="entry name" value="Dimeric alpha+beta barrel"/>
    <property type="match status" value="1"/>
</dbReference>
<accession>A0A7T4A1S5</accession>
<dbReference type="InterPro" id="IPR005545">
    <property type="entry name" value="YCII"/>
</dbReference>
<evidence type="ECO:0000256" key="1">
    <source>
        <dbReference type="ARBA" id="ARBA00007689"/>
    </source>
</evidence>
<dbReference type="RefSeq" id="WP_198500642.1">
    <property type="nucleotide sequence ID" value="NZ_CP065989.1"/>
</dbReference>
<protein>
    <recommendedName>
        <fullName evidence="2">YCII-related domain-containing protein</fullName>
    </recommendedName>
</protein>
<dbReference type="PANTHER" id="PTHR35174:SF3">
    <property type="entry name" value="BLL7171 PROTEIN"/>
    <property type="match status" value="1"/>
</dbReference>
<dbReference type="AlphaFoldDB" id="A0A7T4A1S5"/>
<evidence type="ECO:0000259" key="2">
    <source>
        <dbReference type="Pfam" id="PF03795"/>
    </source>
</evidence>
<dbReference type="PANTHER" id="PTHR35174">
    <property type="entry name" value="BLL7171 PROTEIN-RELATED"/>
    <property type="match status" value="1"/>
</dbReference>
<proteinExistence type="inferred from homology"/>
<gene>
    <name evidence="3" type="ORF">I6H47_07205</name>
</gene>
<dbReference type="EMBL" id="CP065989">
    <property type="protein sequence ID" value="QQB15701.1"/>
    <property type="molecule type" value="Genomic_DNA"/>
</dbReference>
<name>A0A7T4A1S5_9MICO</name>